<comment type="caution">
    <text evidence="2">The sequence shown here is derived from an EMBL/GenBank/DDBJ whole genome shotgun (WGS) entry which is preliminary data.</text>
</comment>
<gene>
    <name evidence="2" type="ORF">XFF6991_570036</name>
</gene>
<evidence type="ECO:0000256" key="1">
    <source>
        <dbReference type="SAM" id="Phobius"/>
    </source>
</evidence>
<feature type="transmembrane region" description="Helical" evidence="1">
    <location>
        <begin position="7"/>
        <end position="29"/>
    </location>
</feature>
<keyword evidence="1" id="KW-0472">Membrane</keyword>
<keyword evidence="1" id="KW-0812">Transmembrane</keyword>
<dbReference type="EMBL" id="OCZC01000085">
    <property type="protein sequence ID" value="SOO26471.1"/>
    <property type="molecule type" value="Genomic_DNA"/>
</dbReference>
<evidence type="ECO:0000313" key="3">
    <source>
        <dbReference type="Proteomes" id="UP000234345"/>
    </source>
</evidence>
<dbReference type="Proteomes" id="UP000234345">
    <property type="component" value="Unassembled WGS sequence"/>
</dbReference>
<accession>A0A7Z7J5K0</accession>
<name>A0A7Z7J5K0_XANCH</name>
<reference evidence="2 3" key="1">
    <citation type="submission" date="2017-10" db="EMBL/GenBank/DDBJ databases">
        <authorList>
            <person name="Regsiter A."/>
            <person name="William W."/>
        </authorList>
    </citation>
    <scope>NUCLEOTIDE SEQUENCE [LARGE SCALE GENOMIC DNA]</scope>
    <source>
        <strain evidence="2 3">CFBP6991</strain>
    </source>
</reference>
<keyword evidence="1" id="KW-1133">Transmembrane helix</keyword>
<sequence length="156" mass="16845">MKRRCAMMKYLMCGLSGIIAGAAGMYLFFSPSVKDLAALQANQLQLDYGLVVSPQGQVRSPEMISKGAKTALAVRFLNVAPLYSKLNNTRAKENLRAMSKTVMQVKALDALDEGEIKDYSYISVSCIAALTQNNDDPIPCLKSASDKAMGSALSVR</sequence>
<dbReference type="AlphaFoldDB" id="A0A7Z7J5K0"/>
<evidence type="ECO:0000313" key="2">
    <source>
        <dbReference type="EMBL" id="SOO26471.1"/>
    </source>
</evidence>
<proteinExistence type="predicted"/>
<protein>
    <submittedName>
        <fullName evidence="2">Uncharacterized protein</fullName>
    </submittedName>
</protein>
<organism evidence="2 3">
    <name type="scientific">Xanthomonas campestris pv. phaseoli</name>
    <dbReference type="NCBI Taxonomy" id="317013"/>
    <lineage>
        <taxon>Bacteria</taxon>
        <taxon>Pseudomonadati</taxon>
        <taxon>Pseudomonadota</taxon>
        <taxon>Gammaproteobacteria</taxon>
        <taxon>Lysobacterales</taxon>
        <taxon>Lysobacteraceae</taxon>
        <taxon>Xanthomonas</taxon>
    </lineage>
</organism>